<organism evidence="2 3">
    <name type="scientific">Araneus ventricosus</name>
    <name type="common">Orbweaver spider</name>
    <name type="synonym">Epeira ventricosa</name>
    <dbReference type="NCBI Taxonomy" id="182803"/>
    <lineage>
        <taxon>Eukaryota</taxon>
        <taxon>Metazoa</taxon>
        <taxon>Ecdysozoa</taxon>
        <taxon>Arthropoda</taxon>
        <taxon>Chelicerata</taxon>
        <taxon>Arachnida</taxon>
        <taxon>Araneae</taxon>
        <taxon>Araneomorphae</taxon>
        <taxon>Entelegynae</taxon>
        <taxon>Araneoidea</taxon>
        <taxon>Araneidae</taxon>
        <taxon>Araneus</taxon>
    </lineage>
</organism>
<sequence>MRLSDSMGSYYTPSPLLGKIHPKRQSSDIETDGRRQFRNVTSLCYSTKDVQKKLPGAENRRKKAKEREKLGPPSFVIMRKRKYQ</sequence>
<evidence type="ECO:0000313" key="3">
    <source>
        <dbReference type="Proteomes" id="UP000499080"/>
    </source>
</evidence>
<dbReference type="Proteomes" id="UP000499080">
    <property type="component" value="Unassembled WGS sequence"/>
</dbReference>
<protein>
    <submittedName>
        <fullName evidence="2">Uncharacterized protein</fullName>
    </submittedName>
</protein>
<keyword evidence="3" id="KW-1185">Reference proteome</keyword>
<evidence type="ECO:0000256" key="1">
    <source>
        <dbReference type="SAM" id="MobiDB-lite"/>
    </source>
</evidence>
<dbReference type="AlphaFoldDB" id="A0A4Y2QXN9"/>
<comment type="caution">
    <text evidence="2">The sequence shown here is derived from an EMBL/GenBank/DDBJ whole genome shotgun (WGS) entry which is preliminary data.</text>
</comment>
<gene>
    <name evidence="2" type="ORF">AVEN_53102_1</name>
</gene>
<evidence type="ECO:0000313" key="2">
    <source>
        <dbReference type="EMBL" id="GBN67950.1"/>
    </source>
</evidence>
<reference evidence="2 3" key="1">
    <citation type="journal article" date="2019" name="Sci. Rep.">
        <title>Orb-weaving spider Araneus ventricosus genome elucidates the spidroin gene catalogue.</title>
        <authorList>
            <person name="Kono N."/>
            <person name="Nakamura H."/>
            <person name="Ohtoshi R."/>
            <person name="Moran D.A.P."/>
            <person name="Shinohara A."/>
            <person name="Yoshida Y."/>
            <person name="Fujiwara M."/>
            <person name="Mori M."/>
            <person name="Tomita M."/>
            <person name="Arakawa K."/>
        </authorList>
    </citation>
    <scope>NUCLEOTIDE SEQUENCE [LARGE SCALE GENOMIC DNA]</scope>
</reference>
<name>A0A4Y2QXN9_ARAVE</name>
<dbReference type="EMBL" id="BGPR01015084">
    <property type="protein sequence ID" value="GBN67950.1"/>
    <property type="molecule type" value="Genomic_DNA"/>
</dbReference>
<feature type="region of interest" description="Disordered" evidence="1">
    <location>
        <begin position="1"/>
        <end position="34"/>
    </location>
</feature>
<feature type="compositionally biased region" description="Basic and acidic residues" evidence="1">
    <location>
        <begin position="25"/>
        <end position="34"/>
    </location>
</feature>
<feature type="compositionally biased region" description="Polar residues" evidence="1">
    <location>
        <begin position="1"/>
        <end position="12"/>
    </location>
</feature>
<feature type="region of interest" description="Disordered" evidence="1">
    <location>
        <begin position="51"/>
        <end position="84"/>
    </location>
</feature>
<accession>A0A4Y2QXN9</accession>
<proteinExistence type="predicted"/>